<protein>
    <submittedName>
        <fullName evidence="1">Uncharacterized protein</fullName>
    </submittedName>
</protein>
<evidence type="ECO:0000313" key="2">
    <source>
        <dbReference type="EMBL" id="OKA10039.1"/>
    </source>
</evidence>
<organism evidence="1 3">
    <name type="scientific">Amycolatopsis regifaucium</name>
    <dbReference type="NCBI Taxonomy" id="546365"/>
    <lineage>
        <taxon>Bacteria</taxon>
        <taxon>Bacillati</taxon>
        <taxon>Actinomycetota</taxon>
        <taxon>Actinomycetes</taxon>
        <taxon>Pseudonocardiales</taxon>
        <taxon>Pseudonocardiaceae</taxon>
        <taxon>Amycolatopsis</taxon>
    </lineage>
</organism>
<dbReference type="RefSeq" id="WP_061988172.1">
    <property type="nucleotide sequence ID" value="NZ_FOPQ01000012.1"/>
</dbReference>
<keyword evidence="4" id="KW-1185">Reference proteome</keyword>
<reference evidence="2 4" key="2">
    <citation type="submission" date="2016-11" db="EMBL/GenBank/DDBJ databases">
        <title>Genome sequencing of Amycolatopsis regifaucium.</title>
        <authorList>
            <person name="Mayilraj S."/>
            <person name="Kaur N."/>
        </authorList>
    </citation>
    <scope>NUCLEOTIDE SEQUENCE [LARGE SCALE GENOMIC DNA]</scope>
    <source>
        <strain evidence="2 4">GY080</strain>
    </source>
</reference>
<sequence>MQSCYGRNHAKATDSAVQKGDITGLPEQLAAGKAATMTSTYTMRAGGADNVVFRFSLDTTTTDDITFTKVQTLYN</sequence>
<reference evidence="1 3" key="1">
    <citation type="submission" date="2015-12" db="EMBL/GenBank/DDBJ databases">
        <title>Amycolatopsis regifaucium genome sequencing and assembly.</title>
        <authorList>
            <person name="Mayilraj S."/>
        </authorList>
    </citation>
    <scope>NUCLEOTIDE SEQUENCE [LARGE SCALE GENOMIC DNA]</scope>
    <source>
        <strain evidence="1 3">GY080</strain>
    </source>
</reference>
<proteinExistence type="predicted"/>
<dbReference type="OrthoDB" id="9998020at2"/>
<evidence type="ECO:0000313" key="3">
    <source>
        <dbReference type="Proteomes" id="UP000076321"/>
    </source>
</evidence>
<evidence type="ECO:0000313" key="4">
    <source>
        <dbReference type="Proteomes" id="UP000186883"/>
    </source>
</evidence>
<dbReference type="EMBL" id="LOBU02000006">
    <property type="protein sequence ID" value="OKA10039.1"/>
    <property type="molecule type" value="Genomic_DNA"/>
</dbReference>
<dbReference type="EMBL" id="LQCI01000051">
    <property type="protein sequence ID" value="KZB79644.1"/>
    <property type="molecule type" value="Genomic_DNA"/>
</dbReference>
<dbReference type="Proteomes" id="UP000186883">
    <property type="component" value="Unassembled WGS sequence"/>
</dbReference>
<gene>
    <name evidence="2" type="ORF">ATP06_0206805</name>
    <name evidence="1" type="ORF">AVL48_14610</name>
</gene>
<evidence type="ECO:0000313" key="1">
    <source>
        <dbReference type="EMBL" id="KZB79644.1"/>
    </source>
</evidence>
<name>A0A154M4T6_9PSEU</name>
<comment type="caution">
    <text evidence="1">The sequence shown here is derived from an EMBL/GenBank/DDBJ whole genome shotgun (WGS) entry which is preliminary data.</text>
</comment>
<dbReference type="Proteomes" id="UP000076321">
    <property type="component" value="Unassembled WGS sequence"/>
</dbReference>
<dbReference type="AlphaFoldDB" id="A0A154M4T6"/>
<accession>A0A154M4T6</accession>